<feature type="transmembrane region" description="Helical" evidence="4">
    <location>
        <begin position="281"/>
        <end position="303"/>
    </location>
</feature>
<evidence type="ECO:0000313" key="6">
    <source>
        <dbReference type="EMBL" id="BAC48354.1"/>
    </source>
</evidence>
<feature type="transmembrane region" description="Helical" evidence="4">
    <location>
        <begin position="315"/>
        <end position="340"/>
    </location>
</feature>
<keyword evidence="7" id="KW-1185">Reference proteome</keyword>
<evidence type="ECO:0000256" key="1">
    <source>
        <dbReference type="ARBA" id="ARBA00022692"/>
    </source>
</evidence>
<feature type="domain" description="Major facilitator superfamily (MFS) profile" evidence="5">
    <location>
        <begin position="31"/>
        <end position="424"/>
    </location>
</feature>
<dbReference type="Gene3D" id="1.20.1250.20">
    <property type="entry name" value="MFS general substrate transporter like domains"/>
    <property type="match status" value="2"/>
</dbReference>
<dbReference type="CDD" id="cd17355">
    <property type="entry name" value="MFS_YcxA_like"/>
    <property type="match status" value="1"/>
</dbReference>
<evidence type="ECO:0000256" key="2">
    <source>
        <dbReference type="ARBA" id="ARBA00022989"/>
    </source>
</evidence>
<dbReference type="InterPro" id="IPR020846">
    <property type="entry name" value="MFS_dom"/>
</dbReference>
<feature type="transmembrane region" description="Helical" evidence="4">
    <location>
        <begin position="97"/>
        <end position="116"/>
    </location>
</feature>
<dbReference type="OrthoDB" id="146345at2"/>
<feature type="transmembrane region" description="Helical" evidence="4">
    <location>
        <begin position="245"/>
        <end position="269"/>
    </location>
</feature>
<dbReference type="AlphaFoldDB" id="Q89QN5"/>
<evidence type="ECO:0000259" key="5">
    <source>
        <dbReference type="PROSITE" id="PS50850"/>
    </source>
</evidence>
<dbReference type="EnsemblBacteria" id="BAC48354">
    <property type="protein sequence ID" value="BAC48354"/>
    <property type="gene ID" value="BAC48354"/>
</dbReference>
<keyword evidence="3 4" id="KW-0472">Membrane</keyword>
<dbReference type="InterPro" id="IPR011701">
    <property type="entry name" value="MFS"/>
</dbReference>
<evidence type="ECO:0000256" key="4">
    <source>
        <dbReference type="SAM" id="Phobius"/>
    </source>
</evidence>
<dbReference type="GO" id="GO:0022857">
    <property type="term" value="F:transmembrane transporter activity"/>
    <property type="evidence" value="ECO:0000318"/>
    <property type="project" value="GO_Central"/>
</dbReference>
<dbReference type="Proteomes" id="UP000002526">
    <property type="component" value="Chromosome"/>
</dbReference>
<sequence length="438" mass="45674">MTRRRRRHAGRVDQMRMVSPRTSALHYGWIVLGAGTFGSFMTLPGQTAGVSVFFDPITADLGISRTSASIAYAVGTLAGILPAPVIGRWIDRRGPRLAATIIACGLALACALMAMVQSAVMLLIGFAVLRGAAIGGLSLVSQQVVNLWFVRRRGIAAAAASLGLAAGSMTFPKLIDSLISLYGWRGAYLALAGLVALTIVPVAAALFRDRPEKYGLSTDAGLPPTTQDLREESSFTRKQALRTGVFWLLCAAGFLTNAIGTALLLNHFSIMRTAGIAHSDALLLLSLLAGVQAVATLGTGFLVDRYEPRHLVPIAMFMLALATALPAFSSGVAISVLYALSLGGAYGSQQAINAAGYAQYFGRDHLGAIRGASFVFGIAGAAFGPLPFAASVDWAGSYAAVLIGCCMLCIICGAGAFAVKRPFSSAESMMNCKMGATP</sequence>
<feature type="transmembrane region" description="Helical" evidence="4">
    <location>
        <begin position="395"/>
        <end position="419"/>
    </location>
</feature>
<dbReference type="PANTHER" id="PTHR11360:SF308">
    <property type="entry name" value="BLL3089 PROTEIN"/>
    <property type="match status" value="1"/>
</dbReference>
<feature type="transmembrane region" description="Helical" evidence="4">
    <location>
        <begin position="70"/>
        <end position="90"/>
    </location>
</feature>
<dbReference type="PANTHER" id="PTHR11360">
    <property type="entry name" value="MONOCARBOXYLATE TRANSPORTER"/>
    <property type="match status" value="1"/>
</dbReference>
<dbReference type="PhylomeDB" id="Q89QN5"/>
<dbReference type="PROSITE" id="PS50850">
    <property type="entry name" value="MFS"/>
    <property type="match status" value="1"/>
</dbReference>
<evidence type="ECO:0000256" key="3">
    <source>
        <dbReference type="ARBA" id="ARBA00023136"/>
    </source>
</evidence>
<gene>
    <name evidence="6" type="ordered locus">bll3089</name>
</gene>
<dbReference type="SUPFAM" id="SSF103473">
    <property type="entry name" value="MFS general substrate transporter"/>
    <property type="match status" value="1"/>
</dbReference>
<dbReference type="STRING" id="224911.AAV28_12465"/>
<accession>Q89QN5</accession>
<dbReference type="GO" id="GO:0005886">
    <property type="term" value="C:plasma membrane"/>
    <property type="evidence" value="ECO:0000318"/>
    <property type="project" value="GO_Central"/>
</dbReference>
<evidence type="ECO:0000313" key="7">
    <source>
        <dbReference type="Proteomes" id="UP000002526"/>
    </source>
</evidence>
<feature type="transmembrane region" description="Helical" evidence="4">
    <location>
        <begin position="187"/>
        <end position="207"/>
    </location>
</feature>
<reference evidence="7" key="1">
    <citation type="journal article" date="2002" name="DNA Res.">
        <title>Complete genomic sequence of nitrogen-fixing symbiotic bacterium Bradyrhizobium japonicum USDA110.</title>
        <authorList>
            <person name="Kaneko T."/>
            <person name="Nakamura Y."/>
            <person name="Sato S."/>
            <person name="Minamisawa K."/>
            <person name="Uchiumi T."/>
            <person name="Sasamoto S."/>
            <person name="Watanabe A."/>
            <person name="Idesawa K."/>
            <person name="Iriguchi M."/>
            <person name="Kawashima K."/>
            <person name="Kohara M."/>
            <person name="Matsumoto M."/>
            <person name="Shimpo S."/>
            <person name="Tsuruoka H."/>
            <person name="Wada T."/>
            <person name="Yamada M."/>
            <person name="Tabata S."/>
        </authorList>
    </citation>
    <scope>NUCLEOTIDE SEQUENCE [LARGE SCALE GENOMIC DNA]</scope>
    <source>
        <strain evidence="7">JCM 10833 / BCRC 13528 / IAM 13628 / NBRC 14792 / USDA 110</strain>
    </source>
</reference>
<dbReference type="KEGG" id="bja:bll3089"/>
<dbReference type="InParanoid" id="Q89QN5"/>
<keyword evidence="2 4" id="KW-1133">Transmembrane helix</keyword>
<feature type="transmembrane region" description="Helical" evidence="4">
    <location>
        <begin position="154"/>
        <end position="175"/>
    </location>
</feature>
<keyword evidence="1 4" id="KW-0812">Transmembrane</keyword>
<protein>
    <submittedName>
        <fullName evidence="6">Bll3089 protein</fullName>
    </submittedName>
</protein>
<dbReference type="Pfam" id="PF07690">
    <property type="entry name" value="MFS_1"/>
    <property type="match status" value="1"/>
</dbReference>
<proteinExistence type="predicted"/>
<feature type="transmembrane region" description="Helical" evidence="4">
    <location>
        <begin position="24"/>
        <end position="43"/>
    </location>
</feature>
<dbReference type="PATRIC" id="fig|224911.5.peg.3074"/>
<dbReference type="InterPro" id="IPR036259">
    <property type="entry name" value="MFS_trans_sf"/>
</dbReference>
<name>Q89QN5_BRADU</name>
<organism evidence="6 7">
    <name type="scientific">Bradyrhizobium diazoefficiens (strain JCM 10833 / BCRC 13528 / IAM 13628 / NBRC 14792 / USDA 110)</name>
    <dbReference type="NCBI Taxonomy" id="224911"/>
    <lineage>
        <taxon>Bacteria</taxon>
        <taxon>Pseudomonadati</taxon>
        <taxon>Pseudomonadota</taxon>
        <taxon>Alphaproteobacteria</taxon>
        <taxon>Hyphomicrobiales</taxon>
        <taxon>Nitrobacteraceae</taxon>
        <taxon>Bradyrhizobium</taxon>
    </lineage>
</organism>
<feature type="transmembrane region" description="Helical" evidence="4">
    <location>
        <begin position="122"/>
        <end position="142"/>
    </location>
</feature>
<dbReference type="InterPro" id="IPR050327">
    <property type="entry name" value="Proton-linked_MCT"/>
</dbReference>
<dbReference type="EMBL" id="BA000040">
    <property type="protein sequence ID" value="BAC48354.1"/>
    <property type="molecule type" value="Genomic_DNA"/>
</dbReference>
<dbReference type="eggNOG" id="COG2271">
    <property type="taxonomic scope" value="Bacteria"/>
</dbReference>
<dbReference type="HOGENOM" id="CLU_001265_59_9_5"/>